<evidence type="ECO:0000256" key="7">
    <source>
        <dbReference type="ARBA" id="ARBA00047899"/>
    </source>
</evidence>
<keyword evidence="3" id="KW-0808">Transferase</keyword>
<evidence type="ECO:0000256" key="8">
    <source>
        <dbReference type="ARBA" id="ARBA00048679"/>
    </source>
</evidence>
<proteinExistence type="inferred from homology"/>
<dbReference type="WBParaSite" id="L893_g5931.t1">
    <property type="protein sequence ID" value="L893_g5931.t1"/>
    <property type="gene ID" value="L893_g5931"/>
</dbReference>
<dbReference type="AlphaFoldDB" id="A0A1I8AIW9"/>
<dbReference type="Gene3D" id="3.30.200.20">
    <property type="entry name" value="Phosphorylase Kinase, domain 1"/>
    <property type="match status" value="1"/>
</dbReference>
<evidence type="ECO:0000256" key="3">
    <source>
        <dbReference type="ARBA" id="ARBA00022679"/>
    </source>
</evidence>
<evidence type="ECO:0000256" key="9">
    <source>
        <dbReference type="PROSITE-ProRule" id="PRU10141"/>
    </source>
</evidence>
<dbReference type="PROSITE" id="PS00108">
    <property type="entry name" value="PROTEIN_KINASE_ST"/>
    <property type="match status" value="1"/>
</dbReference>
<dbReference type="PANTHER" id="PTHR47634:SF9">
    <property type="entry name" value="PROTEIN KINASE DOMAIN-CONTAINING PROTEIN-RELATED"/>
    <property type="match status" value="1"/>
</dbReference>
<dbReference type="InterPro" id="IPR000719">
    <property type="entry name" value="Prot_kinase_dom"/>
</dbReference>
<dbReference type="InterPro" id="IPR011009">
    <property type="entry name" value="Kinase-like_dom_sf"/>
</dbReference>
<accession>A0A1I8AIW9</accession>
<evidence type="ECO:0000256" key="10">
    <source>
        <dbReference type="RuleBase" id="RU000304"/>
    </source>
</evidence>
<evidence type="ECO:0000256" key="2">
    <source>
        <dbReference type="ARBA" id="ARBA00022527"/>
    </source>
</evidence>
<evidence type="ECO:0000259" key="11">
    <source>
        <dbReference type="PROSITE" id="PS50011"/>
    </source>
</evidence>
<evidence type="ECO:0000313" key="12">
    <source>
        <dbReference type="Proteomes" id="UP000095287"/>
    </source>
</evidence>
<organism evidence="12 13">
    <name type="scientific">Steinernema glaseri</name>
    <dbReference type="NCBI Taxonomy" id="37863"/>
    <lineage>
        <taxon>Eukaryota</taxon>
        <taxon>Metazoa</taxon>
        <taxon>Ecdysozoa</taxon>
        <taxon>Nematoda</taxon>
        <taxon>Chromadorea</taxon>
        <taxon>Rhabditida</taxon>
        <taxon>Tylenchina</taxon>
        <taxon>Panagrolaimomorpha</taxon>
        <taxon>Strongyloidoidea</taxon>
        <taxon>Steinernematidae</taxon>
        <taxon>Steinernema</taxon>
    </lineage>
</organism>
<evidence type="ECO:0000256" key="4">
    <source>
        <dbReference type="ARBA" id="ARBA00022741"/>
    </source>
</evidence>
<evidence type="ECO:0000256" key="1">
    <source>
        <dbReference type="ARBA" id="ARBA00012513"/>
    </source>
</evidence>
<dbReference type="GO" id="GO:0005737">
    <property type="term" value="C:cytoplasm"/>
    <property type="evidence" value="ECO:0007669"/>
    <property type="project" value="TreeGrafter"/>
</dbReference>
<dbReference type="SUPFAM" id="SSF56112">
    <property type="entry name" value="Protein kinase-like (PK-like)"/>
    <property type="match status" value="1"/>
</dbReference>
<evidence type="ECO:0000256" key="5">
    <source>
        <dbReference type="ARBA" id="ARBA00022777"/>
    </source>
</evidence>
<comment type="catalytic activity">
    <reaction evidence="7">
        <text>L-threonyl-[protein] + ATP = O-phospho-L-threonyl-[protein] + ADP + H(+)</text>
        <dbReference type="Rhea" id="RHEA:46608"/>
        <dbReference type="Rhea" id="RHEA-COMP:11060"/>
        <dbReference type="Rhea" id="RHEA-COMP:11605"/>
        <dbReference type="ChEBI" id="CHEBI:15378"/>
        <dbReference type="ChEBI" id="CHEBI:30013"/>
        <dbReference type="ChEBI" id="CHEBI:30616"/>
        <dbReference type="ChEBI" id="CHEBI:61977"/>
        <dbReference type="ChEBI" id="CHEBI:456216"/>
        <dbReference type="EC" id="2.7.11.1"/>
    </reaction>
</comment>
<reference evidence="13" key="1">
    <citation type="submission" date="2016-11" db="UniProtKB">
        <authorList>
            <consortium name="WormBaseParasite"/>
        </authorList>
    </citation>
    <scope>IDENTIFICATION</scope>
</reference>
<dbReference type="Proteomes" id="UP000095287">
    <property type="component" value="Unplaced"/>
</dbReference>
<comment type="similarity">
    <text evidence="10">Belongs to the protein kinase superfamily.</text>
</comment>
<feature type="binding site" evidence="9">
    <location>
        <position position="68"/>
    </location>
    <ligand>
        <name>ATP</name>
        <dbReference type="ChEBI" id="CHEBI:30616"/>
    </ligand>
</feature>
<keyword evidence="4 9" id="KW-0547">Nucleotide-binding</keyword>
<keyword evidence="6 9" id="KW-0067">ATP-binding</keyword>
<dbReference type="GO" id="GO:0000245">
    <property type="term" value="P:spliceosomal complex assembly"/>
    <property type="evidence" value="ECO:0007669"/>
    <property type="project" value="TreeGrafter"/>
</dbReference>
<dbReference type="GO" id="GO:0004674">
    <property type="term" value="F:protein serine/threonine kinase activity"/>
    <property type="evidence" value="ECO:0007669"/>
    <property type="project" value="UniProtKB-KW"/>
</dbReference>
<dbReference type="GO" id="GO:0005524">
    <property type="term" value="F:ATP binding"/>
    <property type="evidence" value="ECO:0007669"/>
    <property type="project" value="UniProtKB-UniRule"/>
</dbReference>
<comment type="catalytic activity">
    <reaction evidence="8">
        <text>L-seryl-[protein] + ATP = O-phospho-L-seryl-[protein] + ADP + H(+)</text>
        <dbReference type="Rhea" id="RHEA:17989"/>
        <dbReference type="Rhea" id="RHEA-COMP:9863"/>
        <dbReference type="Rhea" id="RHEA-COMP:11604"/>
        <dbReference type="ChEBI" id="CHEBI:15378"/>
        <dbReference type="ChEBI" id="CHEBI:29999"/>
        <dbReference type="ChEBI" id="CHEBI:30616"/>
        <dbReference type="ChEBI" id="CHEBI:83421"/>
        <dbReference type="ChEBI" id="CHEBI:456216"/>
        <dbReference type="EC" id="2.7.11.1"/>
    </reaction>
</comment>
<protein>
    <recommendedName>
        <fullName evidence="1">non-specific serine/threonine protein kinase</fullName>
        <ecNumber evidence="1">2.7.11.1</ecNumber>
    </recommendedName>
</protein>
<evidence type="ECO:0000313" key="13">
    <source>
        <dbReference type="WBParaSite" id="L893_g5931.t1"/>
    </source>
</evidence>
<keyword evidence="12" id="KW-1185">Reference proteome</keyword>
<dbReference type="InterPro" id="IPR017441">
    <property type="entry name" value="Protein_kinase_ATP_BS"/>
</dbReference>
<dbReference type="EC" id="2.7.11.1" evidence="1"/>
<keyword evidence="5" id="KW-0418">Kinase</keyword>
<dbReference type="PROSITE" id="PS50011">
    <property type="entry name" value="PROTEIN_KINASE_DOM"/>
    <property type="match status" value="1"/>
</dbReference>
<dbReference type="GO" id="GO:0005634">
    <property type="term" value="C:nucleus"/>
    <property type="evidence" value="ECO:0007669"/>
    <property type="project" value="TreeGrafter"/>
</dbReference>
<dbReference type="SMART" id="SM00220">
    <property type="entry name" value="S_TKc"/>
    <property type="match status" value="1"/>
</dbReference>
<dbReference type="Gene3D" id="1.10.510.10">
    <property type="entry name" value="Transferase(Phosphotransferase) domain 1"/>
    <property type="match status" value="1"/>
</dbReference>
<dbReference type="InterPro" id="IPR051334">
    <property type="entry name" value="SRPK"/>
</dbReference>
<name>A0A1I8AIW9_9BILA</name>
<evidence type="ECO:0000256" key="6">
    <source>
        <dbReference type="ARBA" id="ARBA00022840"/>
    </source>
</evidence>
<sequence>MEEDDYGRGGLLMEQEREDDYGRGGLPIITLGETLNQAYFVVRKLGWGNFSTVWLCWHPSHNRFYAVKIVKSDEQYTAGAREEIDGLTRASGKKEIVGFVESFSIVRDTGSHICIVTEVLGPSLLTVLKETDYQDRSPEALQSRLRMVRAVARGMLQGLAALEKCKLIHTDIKPENVLLTRSELEICDEALETLGMVLRNEELPIDAICSNSVSRRLNLNKRMKVSIRTMMTQIRRFRKQLKEPNGKRELTVKVADLGNAVHVSNRANEEIQTLQYRSPESILCAGYNYTADVFSAACTLYEMAVGDYLFDMREESNDEKERLEHLHLMALIIGDLKADHFIHGSRYNHFFENGTLRKCVDFEKDEMPRPIVNQLLDHGWHPYEAYKFAGFLLKMLRLDPARRPTAEECLELEWLTEE</sequence>
<dbReference type="InterPro" id="IPR008271">
    <property type="entry name" value="Ser/Thr_kinase_AS"/>
</dbReference>
<dbReference type="PROSITE" id="PS00107">
    <property type="entry name" value="PROTEIN_KINASE_ATP"/>
    <property type="match status" value="1"/>
</dbReference>
<keyword evidence="2 10" id="KW-0723">Serine/threonine-protein kinase</keyword>
<feature type="domain" description="Protein kinase" evidence="11">
    <location>
        <begin position="39"/>
        <end position="415"/>
    </location>
</feature>
<dbReference type="Pfam" id="PF00069">
    <property type="entry name" value="Pkinase"/>
    <property type="match status" value="2"/>
</dbReference>
<dbReference type="PANTHER" id="PTHR47634">
    <property type="entry name" value="PROTEIN KINASE DOMAIN-CONTAINING PROTEIN-RELATED"/>
    <property type="match status" value="1"/>
</dbReference>
<dbReference type="GO" id="GO:0050684">
    <property type="term" value="P:regulation of mRNA processing"/>
    <property type="evidence" value="ECO:0007669"/>
    <property type="project" value="TreeGrafter"/>
</dbReference>